<dbReference type="Proteomes" id="UP000518752">
    <property type="component" value="Unassembled WGS sequence"/>
</dbReference>
<dbReference type="OrthoDB" id="427969at2759"/>
<protein>
    <submittedName>
        <fullName evidence="1">Uncharacterized protein</fullName>
    </submittedName>
</protein>
<comment type="caution">
    <text evidence="1">The sequence shown here is derived from an EMBL/GenBank/DDBJ whole genome shotgun (WGS) entry which is preliminary data.</text>
</comment>
<reference evidence="1 2" key="1">
    <citation type="journal article" date="2020" name="ISME J.">
        <title>Uncovering the hidden diversity of litter-decomposition mechanisms in mushroom-forming fungi.</title>
        <authorList>
            <person name="Floudas D."/>
            <person name="Bentzer J."/>
            <person name="Ahren D."/>
            <person name="Johansson T."/>
            <person name="Persson P."/>
            <person name="Tunlid A."/>
        </authorList>
    </citation>
    <scope>NUCLEOTIDE SEQUENCE [LARGE SCALE GENOMIC DNA]</scope>
    <source>
        <strain evidence="1 2">CBS 406.79</strain>
    </source>
</reference>
<sequence length="316" mass="35256">MSNFEGATLGLHTKNIAPFIRATAINRRYNHTKSLSTTAPSHYADHIPLKLLPTQINLAPESPLPLLEQYSKQLSKHSPALEFLGSHKSDEVKAHWEKLLQSIQFIPVTGDTGVVDAEKKLAQVVFDLVSLARFDLNEKQVENIGRWTMLGAGASTEKDNRTDILVVLHSLEQLQHIHRLNKFRFDSPSAVLEALQIPHLNPIMAVECKNLGFAHPLAYLTLLIFCQLANQGSIRLWPEVACSHCGRYEETHRLIGKATSVKIPSDSQASYDANPVPDHIEEEIQRIIDVLTNSDHALPTSARNTPKNSSDFYKAV</sequence>
<organism evidence="1 2">
    <name type="scientific">Collybiopsis confluens</name>
    <dbReference type="NCBI Taxonomy" id="2823264"/>
    <lineage>
        <taxon>Eukaryota</taxon>
        <taxon>Fungi</taxon>
        <taxon>Dikarya</taxon>
        <taxon>Basidiomycota</taxon>
        <taxon>Agaricomycotina</taxon>
        <taxon>Agaricomycetes</taxon>
        <taxon>Agaricomycetidae</taxon>
        <taxon>Agaricales</taxon>
        <taxon>Marasmiineae</taxon>
        <taxon>Omphalotaceae</taxon>
        <taxon>Collybiopsis</taxon>
    </lineage>
</organism>
<evidence type="ECO:0000313" key="1">
    <source>
        <dbReference type="EMBL" id="KAF5391966.1"/>
    </source>
</evidence>
<keyword evidence="2" id="KW-1185">Reference proteome</keyword>
<name>A0A8H5HYM5_9AGAR</name>
<accession>A0A8H5HYM5</accession>
<gene>
    <name evidence="1" type="ORF">D9757_003280</name>
</gene>
<evidence type="ECO:0000313" key="2">
    <source>
        <dbReference type="Proteomes" id="UP000518752"/>
    </source>
</evidence>
<proteinExistence type="predicted"/>
<dbReference type="AlphaFoldDB" id="A0A8H5HYM5"/>
<dbReference type="EMBL" id="JAACJN010000007">
    <property type="protein sequence ID" value="KAF5391966.1"/>
    <property type="molecule type" value="Genomic_DNA"/>
</dbReference>